<keyword evidence="10" id="KW-0812">Transmembrane</keyword>
<evidence type="ECO:0000256" key="1">
    <source>
        <dbReference type="ARBA" id="ARBA00007164"/>
    </source>
</evidence>
<protein>
    <submittedName>
        <fullName evidence="12">D-alanyl-D-alanine carboxypeptidase</fullName>
    </submittedName>
</protein>
<reference evidence="12 13" key="1">
    <citation type="journal article" date="2015" name="Nature">
        <title>rRNA introns, odd ribosomes, and small enigmatic genomes across a large radiation of phyla.</title>
        <authorList>
            <person name="Brown C.T."/>
            <person name="Hug L.A."/>
            <person name="Thomas B.C."/>
            <person name="Sharon I."/>
            <person name="Castelle C.J."/>
            <person name="Singh A."/>
            <person name="Wilkins M.J."/>
            <person name="Williams K.H."/>
            <person name="Banfield J.F."/>
        </authorList>
    </citation>
    <scope>NUCLEOTIDE SEQUENCE [LARGE SCALE GENOMIC DNA]</scope>
</reference>
<keyword evidence="3" id="KW-0378">Hydrolase</keyword>
<keyword evidence="10" id="KW-1133">Transmembrane helix</keyword>
<keyword evidence="2" id="KW-0732">Signal</keyword>
<evidence type="ECO:0000256" key="7">
    <source>
        <dbReference type="PIRSR" id="PIRSR618044-1"/>
    </source>
</evidence>
<dbReference type="InterPro" id="IPR012338">
    <property type="entry name" value="Beta-lactam/transpept-like"/>
</dbReference>
<keyword evidence="10" id="KW-0472">Membrane</keyword>
<keyword evidence="6" id="KW-0961">Cell wall biogenesis/degradation</keyword>
<dbReference type="InterPro" id="IPR001967">
    <property type="entry name" value="Peptidase_S11_N"/>
</dbReference>
<evidence type="ECO:0000259" key="11">
    <source>
        <dbReference type="Pfam" id="PF00768"/>
    </source>
</evidence>
<name>A0A0G0Y8A0_UNCKA</name>
<dbReference type="AlphaFoldDB" id="A0A0G0Y8A0"/>
<comment type="similarity">
    <text evidence="1 9">Belongs to the peptidase S11 family.</text>
</comment>
<evidence type="ECO:0000256" key="8">
    <source>
        <dbReference type="PIRSR" id="PIRSR618044-2"/>
    </source>
</evidence>
<comment type="caution">
    <text evidence="12">The sequence shown here is derived from an EMBL/GenBank/DDBJ whole genome shotgun (WGS) entry which is preliminary data.</text>
</comment>
<gene>
    <name evidence="12" type="ORF">UU59_C0041G0004</name>
</gene>
<dbReference type="GO" id="GO:0009252">
    <property type="term" value="P:peptidoglycan biosynthetic process"/>
    <property type="evidence" value="ECO:0007669"/>
    <property type="project" value="UniProtKB-KW"/>
</dbReference>
<evidence type="ECO:0000313" key="12">
    <source>
        <dbReference type="EMBL" id="KKS05691.1"/>
    </source>
</evidence>
<dbReference type="Pfam" id="PF00768">
    <property type="entry name" value="Peptidase_S11"/>
    <property type="match status" value="1"/>
</dbReference>
<feature type="active site" evidence="7">
    <location>
        <position position="174"/>
    </location>
</feature>
<dbReference type="Proteomes" id="UP000034544">
    <property type="component" value="Unassembled WGS sequence"/>
</dbReference>
<dbReference type="InterPro" id="IPR018044">
    <property type="entry name" value="Peptidase_S11"/>
</dbReference>
<dbReference type="Gene3D" id="3.40.710.10">
    <property type="entry name" value="DD-peptidase/beta-lactamase superfamily"/>
    <property type="match status" value="1"/>
</dbReference>
<feature type="domain" description="Peptidase S11 D-alanyl-D-alanine carboxypeptidase A N-terminal" evidence="11">
    <location>
        <begin position="85"/>
        <end position="311"/>
    </location>
</feature>
<dbReference type="SUPFAM" id="SSF56601">
    <property type="entry name" value="beta-lactamase/transpeptidase-like"/>
    <property type="match status" value="1"/>
</dbReference>
<keyword evidence="12" id="KW-0645">Protease</keyword>
<evidence type="ECO:0000256" key="5">
    <source>
        <dbReference type="ARBA" id="ARBA00022984"/>
    </source>
</evidence>
<feature type="active site" description="Acyl-ester intermediate" evidence="7">
    <location>
        <position position="119"/>
    </location>
</feature>
<evidence type="ECO:0000313" key="13">
    <source>
        <dbReference type="Proteomes" id="UP000034544"/>
    </source>
</evidence>
<sequence>MTTSITRRFLAHGIRSVTYVLWAADIGTGLRPVVYFLIVVYVSFFIGIRNTDLGNVVNGVLVSLRYTPPDVISFEKIYPLKSGIQQPPAVSAIATGVFDRRSGKVLFSQLPDEKLAPASTTKLMTALVALKLYSPDEKVIVPYFCTNIDSTKAWLPADEEFRAGDLIHTMLVGSAGDAACALATSKVSYSEFVDKMNQEAKRLGMKNTNFVNPIGLDGFKGVHYSTVSDLYLLALASLSNEKIQDAVKTKEFTVKSLSSDFTYKLTNTNRLLWEISGTTGIKTGTTVGAGEVLIYGWKDKDRELVLIVMGSRDRFSDTKNLLNWTLANFAWKTD</sequence>
<accession>A0A0G0Y8A0</accession>
<dbReference type="PATRIC" id="fig|1619131.3.peg.714"/>
<feature type="binding site" evidence="8">
    <location>
        <position position="282"/>
    </location>
    <ligand>
        <name>substrate</name>
    </ligand>
</feature>
<dbReference type="PANTHER" id="PTHR21581">
    <property type="entry name" value="D-ALANYL-D-ALANINE CARBOXYPEPTIDASE"/>
    <property type="match status" value="1"/>
</dbReference>
<evidence type="ECO:0000256" key="4">
    <source>
        <dbReference type="ARBA" id="ARBA00022960"/>
    </source>
</evidence>
<evidence type="ECO:0000256" key="2">
    <source>
        <dbReference type="ARBA" id="ARBA00022729"/>
    </source>
</evidence>
<evidence type="ECO:0000256" key="10">
    <source>
        <dbReference type="SAM" id="Phobius"/>
    </source>
</evidence>
<keyword evidence="4" id="KW-0133">Cell shape</keyword>
<dbReference type="GO" id="GO:0006508">
    <property type="term" value="P:proteolysis"/>
    <property type="evidence" value="ECO:0007669"/>
    <property type="project" value="InterPro"/>
</dbReference>
<keyword evidence="5" id="KW-0573">Peptidoglycan synthesis</keyword>
<dbReference type="GO" id="GO:0071555">
    <property type="term" value="P:cell wall organization"/>
    <property type="evidence" value="ECO:0007669"/>
    <property type="project" value="UniProtKB-KW"/>
</dbReference>
<dbReference type="PRINTS" id="PR00725">
    <property type="entry name" value="DADACBPTASE1"/>
</dbReference>
<evidence type="ECO:0000256" key="3">
    <source>
        <dbReference type="ARBA" id="ARBA00022801"/>
    </source>
</evidence>
<dbReference type="PANTHER" id="PTHR21581:SF6">
    <property type="entry name" value="TRAFFICKING PROTEIN PARTICLE COMPLEX SUBUNIT 12"/>
    <property type="match status" value="1"/>
</dbReference>
<feature type="transmembrane region" description="Helical" evidence="10">
    <location>
        <begin position="20"/>
        <end position="46"/>
    </location>
</feature>
<feature type="active site" description="Proton acceptor" evidence="7">
    <location>
        <position position="122"/>
    </location>
</feature>
<keyword evidence="12" id="KW-0121">Carboxypeptidase</keyword>
<organism evidence="12 13">
    <name type="scientific">candidate division WWE3 bacterium GW2011_GWE1_41_27</name>
    <dbReference type="NCBI Taxonomy" id="1619131"/>
    <lineage>
        <taxon>Bacteria</taxon>
        <taxon>Katanobacteria</taxon>
    </lineage>
</organism>
<dbReference type="GO" id="GO:0009002">
    <property type="term" value="F:serine-type D-Ala-D-Ala carboxypeptidase activity"/>
    <property type="evidence" value="ECO:0007669"/>
    <property type="project" value="InterPro"/>
</dbReference>
<dbReference type="GO" id="GO:0008360">
    <property type="term" value="P:regulation of cell shape"/>
    <property type="evidence" value="ECO:0007669"/>
    <property type="project" value="UniProtKB-KW"/>
</dbReference>
<evidence type="ECO:0000256" key="9">
    <source>
        <dbReference type="RuleBase" id="RU004016"/>
    </source>
</evidence>
<proteinExistence type="inferred from homology"/>
<dbReference type="EMBL" id="LCBF01000041">
    <property type="protein sequence ID" value="KKS05691.1"/>
    <property type="molecule type" value="Genomic_DNA"/>
</dbReference>
<evidence type="ECO:0000256" key="6">
    <source>
        <dbReference type="ARBA" id="ARBA00023316"/>
    </source>
</evidence>